<dbReference type="InterPro" id="IPR036383">
    <property type="entry name" value="TSP1_rpt_sf"/>
</dbReference>
<dbReference type="GO" id="GO:0005576">
    <property type="term" value="C:extracellular region"/>
    <property type="evidence" value="ECO:0007669"/>
    <property type="project" value="UniProtKB-SubCell"/>
</dbReference>
<dbReference type="InterPro" id="IPR050439">
    <property type="entry name" value="ADAMTS_ADAMTS-like"/>
</dbReference>
<keyword evidence="5" id="KW-0862">Zinc</keyword>
<keyword evidence="9" id="KW-0401">Integrin</keyword>
<dbReference type="PROSITE" id="PS50092">
    <property type="entry name" value="TSP1"/>
    <property type="match status" value="1"/>
</dbReference>
<dbReference type="Proteomes" id="UP000036403">
    <property type="component" value="Unassembled WGS sequence"/>
</dbReference>
<dbReference type="GO" id="GO:0030198">
    <property type="term" value="P:extracellular matrix organization"/>
    <property type="evidence" value="ECO:0007669"/>
    <property type="project" value="TreeGrafter"/>
</dbReference>
<evidence type="ECO:0000256" key="4">
    <source>
        <dbReference type="ARBA" id="ARBA00022801"/>
    </source>
</evidence>
<evidence type="ECO:0000256" key="6">
    <source>
        <dbReference type="ARBA" id="ARBA00023157"/>
    </source>
</evidence>
<evidence type="ECO:0000256" key="1">
    <source>
        <dbReference type="ARBA" id="ARBA00004613"/>
    </source>
</evidence>
<dbReference type="Gene3D" id="3.40.1620.60">
    <property type="match status" value="1"/>
</dbReference>
<name>A0A0J7K9E2_LASNI</name>
<dbReference type="InterPro" id="IPR000884">
    <property type="entry name" value="TSP1_rpt"/>
</dbReference>
<organism evidence="9 10">
    <name type="scientific">Lasius niger</name>
    <name type="common">Black garden ant</name>
    <dbReference type="NCBI Taxonomy" id="67767"/>
    <lineage>
        <taxon>Eukaryota</taxon>
        <taxon>Metazoa</taxon>
        <taxon>Ecdysozoa</taxon>
        <taxon>Arthropoda</taxon>
        <taxon>Hexapoda</taxon>
        <taxon>Insecta</taxon>
        <taxon>Pterygota</taxon>
        <taxon>Neoptera</taxon>
        <taxon>Endopterygota</taxon>
        <taxon>Hymenoptera</taxon>
        <taxon>Apocrita</taxon>
        <taxon>Aculeata</taxon>
        <taxon>Formicoidea</taxon>
        <taxon>Formicidae</taxon>
        <taxon>Formicinae</taxon>
        <taxon>Lasius</taxon>
        <taxon>Lasius</taxon>
    </lineage>
</organism>
<dbReference type="PANTHER" id="PTHR13723:SF278">
    <property type="entry name" value="ADAM METALLOPEPTIDASE WITH THROMBOSPONDIN TYPE 1 MOTIF A, ISOFORM B"/>
    <property type="match status" value="1"/>
</dbReference>
<dbReference type="FunFam" id="2.20.100.10:FF:000006">
    <property type="entry name" value="A disintegrin and metalloproteinase with thrombospondin motifs 1"/>
    <property type="match status" value="1"/>
</dbReference>
<dbReference type="GO" id="GO:0031012">
    <property type="term" value="C:extracellular matrix"/>
    <property type="evidence" value="ECO:0007669"/>
    <property type="project" value="TreeGrafter"/>
</dbReference>
<keyword evidence="3" id="KW-0479">Metal-binding</keyword>
<keyword evidence="10" id="KW-1185">Reference proteome</keyword>
<comment type="subcellular location">
    <subcellularLocation>
        <location evidence="1">Secreted</location>
    </subcellularLocation>
</comment>
<evidence type="ECO:0000256" key="7">
    <source>
        <dbReference type="ARBA" id="ARBA00023180"/>
    </source>
</evidence>
<dbReference type="GO" id="GO:0006508">
    <property type="term" value="P:proteolysis"/>
    <property type="evidence" value="ECO:0007669"/>
    <property type="project" value="TreeGrafter"/>
</dbReference>
<dbReference type="SMART" id="SM00209">
    <property type="entry name" value="TSP1"/>
    <property type="match status" value="1"/>
</dbReference>
<dbReference type="PANTHER" id="PTHR13723">
    <property type="entry name" value="ADAMTS A DISINTEGRIN AND METALLOPROTEASE WITH THROMBOSPONDIN MOTIFS PROTEASE"/>
    <property type="match status" value="1"/>
</dbReference>
<dbReference type="Gene3D" id="2.20.100.10">
    <property type="entry name" value="Thrombospondin type-1 (TSP1) repeat"/>
    <property type="match status" value="1"/>
</dbReference>
<sequence length="111" mass="12614">MPWADGTPCGVDKWCHRGECVSRRNLEPVDGQWGEWGRYGECSRNCGGGIKRKYRECDNPAPKNGGNYCIGERVKYRSCGTRECPPGSSDFRYVLIPLYRIKALDCLIYSK</sequence>
<keyword evidence="7" id="KW-0325">Glycoprotein</keyword>
<reference evidence="9 10" key="1">
    <citation type="submission" date="2015-04" db="EMBL/GenBank/DDBJ databases">
        <title>Lasius niger genome sequencing.</title>
        <authorList>
            <person name="Konorov E.A."/>
            <person name="Nikitin M.A."/>
            <person name="Kirill M.V."/>
            <person name="Chang P."/>
        </authorList>
    </citation>
    <scope>NUCLEOTIDE SEQUENCE [LARGE SCALE GENOMIC DNA]</scope>
    <source>
        <tissue evidence="9">Whole</tissue>
    </source>
</reference>
<dbReference type="AlphaFoldDB" id="A0A0J7K9E2"/>
<dbReference type="InterPro" id="IPR041645">
    <property type="entry name" value="ADAMTS_CR_2"/>
</dbReference>
<dbReference type="PaxDb" id="67767-A0A0J7K9E2"/>
<protein>
    <submittedName>
        <fullName evidence="9">A disintegrin and metalloproteinase with thrombospondin motifs 9-like protein</fullName>
    </submittedName>
</protein>
<evidence type="ECO:0000256" key="3">
    <source>
        <dbReference type="ARBA" id="ARBA00022723"/>
    </source>
</evidence>
<dbReference type="Pfam" id="PF17771">
    <property type="entry name" value="ADAMTS_CR_2"/>
    <property type="match status" value="1"/>
</dbReference>
<dbReference type="GO" id="GO:0046872">
    <property type="term" value="F:metal ion binding"/>
    <property type="evidence" value="ECO:0007669"/>
    <property type="project" value="UniProtKB-KW"/>
</dbReference>
<feature type="domain" description="ADAMTS cysteine-rich" evidence="8">
    <location>
        <begin position="2"/>
        <end position="21"/>
    </location>
</feature>
<dbReference type="STRING" id="67767.A0A0J7K9E2"/>
<dbReference type="EMBL" id="LBMM01011227">
    <property type="protein sequence ID" value="KMQ86957.1"/>
    <property type="molecule type" value="Genomic_DNA"/>
</dbReference>
<dbReference type="SUPFAM" id="SSF82895">
    <property type="entry name" value="TSP-1 type 1 repeat"/>
    <property type="match status" value="1"/>
</dbReference>
<keyword evidence="4" id="KW-0378">Hydrolase</keyword>
<evidence type="ECO:0000256" key="5">
    <source>
        <dbReference type="ARBA" id="ARBA00022833"/>
    </source>
</evidence>
<evidence type="ECO:0000259" key="8">
    <source>
        <dbReference type="Pfam" id="PF17771"/>
    </source>
</evidence>
<comment type="caution">
    <text evidence="9">The sequence shown here is derived from an EMBL/GenBank/DDBJ whole genome shotgun (WGS) entry which is preliminary data.</text>
</comment>
<keyword evidence="2" id="KW-0964">Secreted</keyword>
<accession>A0A0J7K9E2</accession>
<dbReference type="Pfam" id="PF00090">
    <property type="entry name" value="TSP_1"/>
    <property type="match status" value="1"/>
</dbReference>
<dbReference type="PRINTS" id="PR01705">
    <property type="entry name" value="TSP1REPEAT"/>
</dbReference>
<dbReference type="OrthoDB" id="412680at2759"/>
<proteinExistence type="predicted"/>
<dbReference type="GO" id="GO:0004222">
    <property type="term" value="F:metalloendopeptidase activity"/>
    <property type="evidence" value="ECO:0007669"/>
    <property type="project" value="TreeGrafter"/>
</dbReference>
<evidence type="ECO:0000313" key="10">
    <source>
        <dbReference type="Proteomes" id="UP000036403"/>
    </source>
</evidence>
<gene>
    <name evidence="9" type="ORF">RF55_13911</name>
</gene>
<dbReference type="GO" id="GO:0007229">
    <property type="term" value="P:integrin-mediated signaling pathway"/>
    <property type="evidence" value="ECO:0007669"/>
    <property type="project" value="UniProtKB-KW"/>
</dbReference>
<keyword evidence="6" id="KW-1015">Disulfide bond</keyword>
<evidence type="ECO:0000313" key="9">
    <source>
        <dbReference type="EMBL" id="KMQ86957.1"/>
    </source>
</evidence>
<evidence type="ECO:0000256" key="2">
    <source>
        <dbReference type="ARBA" id="ARBA00022525"/>
    </source>
</evidence>